<dbReference type="InterPro" id="IPR002201">
    <property type="entry name" value="Glyco_trans_9"/>
</dbReference>
<dbReference type="Gene3D" id="3.40.50.2000">
    <property type="entry name" value="Glycogen Phosphorylase B"/>
    <property type="match status" value="2"/>
</dbReference>
<name>A0ABU0U3S5_9SPHI</name>
<dbReference type="PANTHER" id="PTHR30160:SF1">
    <property type="entry name" value="LIPOPOLYSACCHARIDE 1,2-N-ACETYLGLUCOSAMINETRANSFERASE-RELATED"/>
    <property type="match status" value="1"/>
</dbReference>
<comment type="caution">
    <text evidence="3">The sequence shown here is derived from an EMBL/GenBank/DDBJ whole genome shotgun (WGS) entry which is preliminary data.</text>
</comment>
<reference evidence="3 4" key="1">
    <citation type="submission" date="2023-07" db="EMBL/GenBank/DDBJ databases">
        <title>Functional and genomic diversity of the sorghum phyllosphere microbiome.</title>
        <authorList>
            <person name="Shade A."/>
        </authorList>
    </citation>
    <scope>NUCLEOTIDE SEQUENCE [LARGE SCALE GENOMIC DNA]</scope>
    <source>
        <strain evidence="3 4">SORGH_AS_0892</strain>
    </source>
</reference>
<proteinExistence type="predicted"/>
<dbReference type="RefSeq" id="WP_307185414.1">
    <property type="nucleotide sequence ID" value="NZ_JAUTBA010000001.1"/>
</dbReference>
<keyword evidence="2" id="KW-0808">Transferase</keyword>
<protein>
    <submittedName>
        <fullName evidence="3">ADP-heptose:LPS heptosyltransferase</fullName>
    </submittedName>
</protein>
<evidence type="ECO:0000256" key="1">
    <source>
        <dbReference type="ARBA" id="ARBA00022676"/>
    </source>
</evidence>
<dbReference type="CDD" id="cd03789">
    <property type="entry name" value="GT9_LPS_heptosyltransferase"/>
    <property type="match status" value="1"/>
</dbReference>
<dbReference type="PANTHER" id="PTHR30160">
    <property type="entry name" value="TETRAACYLDISACCHARIDE 4'-KINASE-RELATED"/>
    <property type="match status" value="1"/>
</dbReference>
<dbReference type="InterPro" id="IPR051199">
    <property type="entry name" value="LPS_LOS_Heptosyltrfase"/>
</dbReference>
<evidence type="ECO:0000256" key="2">
    <source>
        <dbReference type="ARBA" id="ARBA00022679"/>
    </source>
</evidence>
<accession>A0ABU0U3S5</accession>
<gene>
    <name evidence="3" type="ORF">QE382_001601</name>
</gene>
<evidence type="ECO:0000313" key="4">
    <source>
        <dbReference type="Proteomes" id="UP001244640"/>
    </source>
</evidence>
<dbReference type="Pfam" id="PF01075">
    <property type="entry name" value="Glyco_transf_9"/>
    <property type="match status" value="1"/>
</dbReference>
<evidence type="ECO:0000313" key="3">
    <source>
        <dbReference type="EMBL" id="MDQ1149617.1"/>
    </source>
</evidence>
<sequence>MFKIAIFRALHLGDLLCSIPAIGALKFNYPNAKLYFIGLPHMRALMKRYDCIDEYIDFPGHPALPEIPYDPNELARFILRMQAENFDLLVQMQGDGTIVNDFLTQFRAKRLVGFTPLAAVGDSDWLTYPNHLHEVERHLALVRFLGIQVVSSTMYYPMFPADWAAYEPIKSEMVPPFVIVHVGSRDEARRWPIENFAHLARHMYNKGYQIILTGVPAERILVDKLQRLLEFPTVNLCSKLDLGMLGCLLKEASLLLCNCTGISHVAAALQTRSVVISMDGEPKRWGPLNKKLHTTFDLTVPVAMAQIEREINRLLP</sequence>
<keyword evidence="1" id="KW-0328">Glycosyltransferase</keyword>
<dbReference type="EMBL" id="JAUTBA010000001">
    <property type="protein sequence ID" value="MDQ1149617.1"/>
    <property type="molecule type" value="Genomic_DNA"/>
</dbReference>
<dbReference type="Proteomes" id="UP001244640">
    <property type="component" value="Unassembled WGS sequence"/>
</dbReference>
<organism evidence="3 4">
    <name type="scientific">Sphingobacterium zeae</name>
    <dbReference type="NCBI Taxonomy" id="1776859"/>
    <lineage>
        <taxon>Bacteria</taxon>
        <taxon>Pseudomonadati</taxon>
        <taxon>Bacteroidota</taxon>
        <taxon>Sphingobacteriia</taxon>
        <taxon>Sphingobacteriales</taxon>
        <taxon>Sphingobacteriaceae</taxon>
        <taxon>Sphingobacterium</taxon>
    </lineage>
</organism>
<dbReference type="SUPFAM" id="SSF53756">
    <property type="entry name" value="UDP-Glycosyltransferase/glycogen phosphorylase"/>
    <property type="match status" value="1"/>
</dbReference>
<keyword evidence="4" id="KW-1185">Reference proteome</keyword>